<gene>
    <name evidence="2" type="ORF">SAMN04488005_2392</name>
</gene>
<dbReference type="InterPro" id="IPR005064">
    <property type="entry name" value="BUG"/>
</dbReference>
<dbReference type="STRING" id="390270.SAMN04488005_2392"/>
<dbReference type="OrthoDB" id="7817633at2"/>
<proteinExistence type="inferred from homology"/>
<dbReference type="SUPFAM" id="SSF53850">
    <property type="entry name" value="Periplasmic binding protein-like II"/>
    <property type="match status" value="1"/>
</dbReference>
<dbReference type="Pfam" id="PF03401">
    <property type="entry name" value="TctC"/>
    <property type="match status" value="1"/>
</dbReference>
<dbReference type="Gene3D" id="3.40.190.10">
    <property type="entry name" value="Periplasmic binding protein-like II"/>
    <property type="match status" value="1"/>
</dbReference>
<dbReference type="PANTHER" id="PTHR42928">
    <property type="entry name" value="TRICARBOXYLATE-BINDING PROTEIN"/>
    <property type="match status" value="1"/>
</dbReference>
<dbReference type="AlphaFoldDB" id="A0A1I6GZH4"/>
<reference evidence="3" key="1">
    <citation type="submission" date="2016-10" db="EMBL/GenBank/DDBJ databases">
        <authorList>
            <person name="Varghese N."/>
            <person name="Submissions S."/>
        </authorList>
    </citation>
    <scope>NUCLEOTIDE SEQUENCE [LARGE SCALE GENOMIC DNA]</scope>
    <source>
        <strain evidence="3">DSM 26879</strain>
    </source>
</reference>
<evidence type="ECO:0000313" key="2">
    <source>
        <dbReference type="EMBL" id="SFR47615.1"/>
    </source>
</evidence>
<organism evidence="2 3">
    <name type="scientific">Yoonia tamlensis</name>
    <dbReference type="NCBI Taxonomy" id="390270"/>
    <lineage>
        <taxon>Bacteria</taxon>
        <taxon>Pseudomonadati</taxon>
        <taxon>Pseudomonadota</taxon>
        <taxon>Alphaproteobacteria</taxon>
        <taxon>Rhodobacterales</taxon>
        <taxon>Paracoccaceae</taxon>
        <taxon>Yoonia</taxon>
    </lineage>
</organism>
<evidence type="ECO:0000256" key="1">
    <source>
        <dbReference type="ARBA" id="ARBA00006987"/>
    </source>
</evidence>
<accession>A0A1I6GZH4</accession>
<comment type="similarity">
    <text evidence="1">Belongs to the UPF0065 (bug) family.</text>
</comment>
<keyword evidence="2" id="KW-0675">Receptor</keyword>
<dbReference type="RefSeq" id="WP_090200153.1">
    <property type="nucleotide sequence ID" value="NZ_FOYP01000001.1"/>
</dbReference>
<dbReference type="EMBL" id="FOYP01000001">
    <property type="protein sequence ID" value="SFR47615.1"/>
    <property type="molecule type" value="Genomic_DNA"/>
</dbReference>
<protein>
    <submittedName>
        <fullName evidence="2">Tripartite-type tricarboxylate transporter, receptor component TctC</fullName>
    </submittedName>
</protein>
<sequence>MKPSIYDVSNQISEKSAALCSNLKKNTAAAYHATRKTVAIAAIISFGATGAVVAQDDTVEINTLNYWIGAGVGGGYDRYGRLLAEFMERQLGDANVIPEIRSAVGGLDALRELSELDADDATVMLFNTGLILDEMAGNEDIDFNLADFNWIGKASSEARFVIVSADSGFETFQDLRDAEAGVIFTTGSFGNSGHIQTGLLNNAFDLELKIVPGFRGSESLAALLKGESQGELMSEGSAIRAVEAGSGIPILVFGDPVSPLLQDTPKATDIAQTGDEILATDLITALSALGRITVASPHMDPALVAKLRAAYAAAIADPELLERAAQQGMPIDYLSGEEAGQLARDILNGDPRIRELVVEVIEQN</sequence>
<dbReference type="InterPro" id="IPR042100">
    <property type="entry name" value="Bug_dom1"/>
</dbReference>
<dbReference type="Gene3D" id="3.40.190.150">
    <property type="entry name" value="Bordetella uptake gene, domain 1"/>
    <property type="match status" value="1"/>
</dbReference>
<keyword evidence="3" id="KW-1185">Reference proteome</keyword>
<evidence type="ECO:0000313" key="3">
    <source>
        <dbReference type="Proteomes" id="UP000199478"/>
    </source>
</evidence>
<dbReference type="PANTHER" id="PTHR42928:SF3">
    <property type="entry name" value="UPF0065 PROTEIN YFLP"/>
    <property type="match status" value="1"/>
</dbReference>
<dbReference type="Proteomes" id="UP000199478">
    <property type="component" value="Unassembled WGS sequence"/>
</dbReference>
<name>A0A1I6GZH4_9RHOB</name>